<gene>
    <name evidence="2" type="ORF">ES288_D09G113000v1</name>
</gene>
<proteinExistence type="predicted"/>
<feature type="region of interest" description="Disordered" evidence="1">
    <location>
        <begin position="93"/>
        <end position="117"/>
    </location>
</feature>
<dbReference type="Proteomes" id="UP000323506">
    <property type="component" value="Chromosome D09"/>
</dbReference>
<accession>A0A5D2BBK5</accession>
<evidence type="ECO:0000313" key="2">
    <source>
        <dbReference type="EMBL" id="TYG53483.1"/>
    </source>
</evidence>
<dbReference type="EMBL" id="CM017709">
    <property type="protein sequence ID" value="TYG53483.1"/>
    <property type="molecule type" value="Genomic_DNA"/>
</dbReference>
<dbReference type="AlphaFoldDB" id="A0A5D2BBK5"/>
<keyword evidence="3" id="KW-1185">Reference proteome</keyword>
<organism evidence="2 3">
    <name type="scientific">Gossypium darwinii</name>
    <name type="common">Darwin's cotton</name>
    <name type="synonym">Gossypium barbadense var. darwinii</name>
    <dbReference type="NCBI Taxonomy" id="34276"/>
    <lineage>
        <taxon>Eukaryota</taxon>
        <taxon>Viridiplantae</taxon>
        <taxon>Streptophyta</taxon>
        <taxon>Embryophyta</taxon>
        <taxon>Tracheophyta</taxon>
        <taxon>Spermatophyta</taxon>
        <taxon>Magnoliopsida</taxon>
        <taxon>eudicotyledons</taxon>
        <taxon>Gunneridae</taxon>
        <taxon>Pentapetalae</taxon>
        <taxon>rosids</taxon>
        <taxon>malvids</taxon>
        <taxon>Malvales</taxon>
        <taxon>Malvaceae</taxon>
        <taxon>Malvoideae</taxon>
        <taxon>Gossypium</taxon>
    </lineage>
</organism>
<evidence type="ECO:0000313" key="3">
    <source>
        <dbReference type="Proteomes" id="UP000323506"/>
    </source>
</evidence>
<sequence length="117" mass="13181">MCYSFPFFFHKPILNLGAFSIFPPDSIKGSAVPLLPGCIKMNRHPGTCISLIGTSNRVQGTIFHKKKIDIVCVNLDLKFRYARQEILQSGVAPPPLHFQQEQRPRKGRGKKGRLETC</sequence>
<protein>
    <submittedName>
        <fullName evidence="2">Uncharacterized protein</fullName>
    </submittedName>
</protein>
<name>A0A5D2BBK5_GOSDA</name>
<reference evidence="2 3" key="1">
    <citation type="submission" date="2019-06" db="EMBL/GenBank/DDBJ databases">
        <title>WGS assembly of Gossypium darwinii.</title>
        <authorList>
            <person name="Chen Z.J."/>
            <person name="Sreedasyam A."/>
            <person name="Ando A."/>
            <person name="Song Q."/>
            <person name="De L."/>
            <person name="Hulse-Kemp A."/>
            <person name="Ding M."/>
            <person name="Ye W."/>
            <person name="Kirkbride R."/>
            <person name="Jenkins J."/>
            <person name="Plott C."/>
            <person name="Lovell J."/>
            <person name="Lin Y.-M."/>
            <person name="Vaughn R."/>
            <person name="Liu B."/>
            <person name="Li W."/>
            <person name="Simpson S."/>
            <person name="Scheffler B."/>
            <person name="Saski C."/>
            <person name="Grover C."/>
            <person name="Hu G."/>
            <person name="Conover J."/>
            <person name="Carlson J."/>
            <person name="Shu S."/>
            <person name="Boston L."/>
            <person name="Williams M."/>
            <person name="Peterson D."/>
            <person name="Mcgee K."/>
            <person name="Jones D."/>
            <person name="Wendel J."/>
            <person name="Stelly D."/>
            <person name="Grimwood J."/>
            <person name="Schmutz J."/>
        </authorList>
    </citation>
    <scope>NUCLEOTIDE SEQUENCE [LARGE SCALE GENOMIC DNA]</scope>
    <source>
        <strain evidence="2">1808015.09</strain>
    </source>
</reference>
<evidence type="ECO:0000256" key="1">
    <source>
        <dbReference type="SAM" id="MobiDB-lite"/>
    </source>
</evidence>